<reference evidence="12" key="1">
    <citation type="submission" date="2015-11" db="EMBL/GenBank/DDBJ databases">
        <title>De novo transcriptome assembly of four potential Pierce s Disease insect vectors from Arizona vineyards.</title>
        <authorList>
            <person name="Tassone E.E."/>
        </authorList>
    </citation>
    <scope>NUCLEOTIDE SEQUENCE</scope>
</reference>
<evidence type="ECO:0000256" key="8">
    <source>
        <dbReference type="PIRNR" id="PIRNR037736"/>
    </source>
</evidence>
<keyword evidence="6 8" id="KW-0496">Mitochondrion</keyword>
<feature type="disulfide bond" description="Redox-active" evidence="10">
    <location>
        <begin position="139"/>
        <end position="143"/>
    </location>
</feature>
<evidence type="ECO:0000256" key="3">
    <source>
        <dbReference type="ARBA" id="ARBA00022723"/>
    </source>
</evidence>
<keyword evidence="10" id="KW-1015">Disulfide bond</keyword>
<evidence type="ECO:0000256" key="11">
    <source>
        <dbReference type="SAM" id="Phobius"/>
    </source>
</evidence>
<keyword evidence="4 8" id="KW-0999">Mitochondrion inner membrane</keyword>
<dbReference type="PANTHER" id="PTHR12151:SF5">
    <property type="entry name" value="AT19154P"/>
    <property type="match status" value="1"/>
</dbReference>
<proteinExistence type="inferred from homology"/>
<evidence type="ECO:0000256" key="1">
    <source>
        <dbReference type="ARBA" id="ARBA00004273"/>
    </source>
</evidence>
<comment type="subcellular location">
    <subcellularLocation>
        <location evidence="1 8">Mitochondrion inner membrane</location>
    </subcellularLocation>
</comment>
<dbReference type="GO" id="GO:0005507">
    <property type="term" value="F:copper ion binding"/>
    <property type="evidence" value="ECO:0007669"/>
    <property type="project" value="InterPro"/>
</dbReference>
<accession>A0A1B6GM01</accession>
<evidence type="ECO:0000256" key="6">
    <source>
        <dbReference type="ARBA" id="ARBA00023128"/>
    </source>
</evidence>
<keyword evidence="11" id="KW-0812">Transmembrane</keyword>
<gene>
    <name evidence="12" type="ORF">g.28802</name>
</gene>
<dbReference type="PIRSF" id="PIRSF037736">
    <property type="entry name" value="SCO1"/>
    <property type="match status" value="1"/>
</dbReference>
<feature type="binding site" evidence="9">
    <location>
        <position position="139"/>
    </location>
    <ligand>
        <name>Cu cation</name>
        <dbReference type="ChEBI" id="CHEBI:23378"/>
    </ligand>
</feature>
<dbReference type="SUPFAM" id="SSF52833">
    <property type="entry name" value="Thioredoxin-like"/>
    <property type="match status" value="1"/>
</dbReference>
<keyword evidence="8" id="KW-0143">Chaperone</keyword>
<keyword evidence="5 8" id="KW-0186">Copper</keyword>
<evidence type="ECO:0000313" key="12">
    <source>
        <dbReference type="EMBL" id="JAS63447.1"/>
    </source>
</evidence>
<evidence type="ECO:0000256" key="2">
    <source>
        <dbReference type="ARBA" id="ARBA00010996"/>
    </source>
</evidence>
<comment type="similarity">
    <text evidence="2 8">Belongs to the SCO1/2 family.</text>
</comment>
<dbReference type="AlphaFoldDB" id="A0A1B6GM01"/>
<keyword evidence="3 8" id="KW-0479">Metal-binding</keyword>
<organism evidence="12">
    <name type="scientific">Cuerna arida</name>
    <dbReference type="NCBI Taxonomy" id="1464854"/>
    <lineage>
        <taxon>Eukaryota</taxon>
        <taxon>Metazoa</taxon>
        <taxon>Ecdysozoa</taxon>
        <taxon>Arthropoda</taxon>
        <taxon>Hexapoda</taxon>
        <taxon>Insecta</taxon>
        <taxon>Pterygota</taxon>
        <taxon>Neoptera</taxon>
        <taxon>Paraneoptera</taxon>
        <taxon>Hemiptera</taxon>
        <taxon>Auchenorrhyncha</taxon>
        <taxon>Membracoidea</taxon>
        <taxon>Cicadellidae</taxon>
        <taxon>Cicadellinae</taxon>
        <taxon>Proconiini</taxon>
        <taxon>Cuerna</taxon>
    </lineage>
</organism>
<evidence type="ECO:0000256" key="10">
    <source>
        <dbReference type="PIRSR" id="PIRSR603782-2"/>
    </source>
</evidence>
<evidence type="ECO:0000256" key="4">
    <source>
        <dbReference type="ARBA" id="ARBA00022792"/>
    </source>
</evidence>
<dbReference type="CDD" id="cd02968">
    <property type="entry name" value="SCO"/>
    <property type="match status" value="1"/>
</dbReference>
<comment type="function">
    <text evidence="8">Copper metallochaperone essential for the synthesis and maturation of cytochrome c oxidase subunit II (MT-CO2/COX2) by facilitating the incorporation of copper into the Cu(A) site of MT-CO2/COX2.</text>
</comment>
<evidence type="ECO:0000256" key="5">
    <source>
        <dbReference type="ARBA" id="ARBA00023008"/>
    </source>
</evidence>
<dbReference type="GO" id="GO:0016531">
    <property type="term" value="F:copper chaperone activity"/>
    <property type="evidence" value="ECO:0007669"/>
    <property type="project" value="InterPro"/>
</dbReference>
<feature type="transmembrane region" description="Helical" evidence="11">
    <location>
        <begin position="63"/>
        <end position="85"/>
    </location>
</feature>
<dbReference type="Pfam" id="PF02630">
    <property type="entry name" value="SCO1-SenC"/>
    <property type="match status" value="1"/>
</dbReference>
<comment type="subunit">
    <text evidence="8">Homodimer.</text>
</comment>
<dbReference type="GO" id="GO:0005743">
    <property type="term" value="C:mitochondrial inner membrane"/>
    <property type="evidence" value="ECO:0007669"/>
    <property type="project" value="UniProtKB-SubCell"/>
</dbReference>
<dbReference type="Gene3D" id="3.40.30.10">
    <property type="entry name" value="Glutaredoxin"/>
    <property type="match status" value="1"/>
</dbReference>
<dbReference type="InterPro" id="IPR017276">
    <property type="entry name" value="Synth_of_cyt-c-oxidase_Sco1/2"/>
</dbReference>
<dbReference type="InterPro" id="IPR036249">
    <property type="entry name" value="Thioredoxin-like_sf"/>
</dbReference>
<dbReference type="GO" id="GO:0006878">
    <property type="term" value="P:intracellular copper ion homeostasis"/>
    <property type="evidence" value="ECO:0007669"/>
    <property type="project" value="UniProtKB-UniRule"/>
</dbReference>
<name>A0A1B6GM01_9HEMI</name>
<feature type="binding site" evidence="9">
    <location>
        <position position="143"/>
    </location>
    <ligand>
        <name>Cu cation</name>
        <dbReference type="ChEBI" id="CHEBI:23378"/>
    </ligand>
</feature>
<dbReference type="InterPro" id="IPR003782">
    <property type="entry name" value="SCO1/SenC"/>
</dbReference>
<evidence type="ECO:0000256" key="9">
    <source>
        <dbReference type="PIRSR" id="PIRSR037736-1"/>
    </source>
</evidence>
<protein>
    <recommendedName>
        <fullName evidence="13">Thioredoxin domain-containing protein</fullName>
    </recommendedName>
</protein>
<dbReference type="FunFam" id="3.40.30.10:FF:000013">
    <property type="entry name" value="Blast:Protein SCO1 homolog, mitochondrial"/>
    <property type="match status" value="1"/>
</dbReference>
<feature type="binding site" evidence="9">
    <location>
        <position position="230"/>
    </location>
    <ligand>
        <name>Cu cation</name>
        <dbReference type="ChEBI" id="CHEBI:23378"/>
    </ligand>
</feature>
<evidence type="ECO:0008006" key="13">
    <source>
        <dbReference type="Google" id="ProtNLM"/>
    </source>
</evidence>
<evidence type="ECO:0000256" key="7">
    <source>
        <dbReference type="ARBA" id="ARBA00023136"/>
    </source>
</evidence>
<dbReference type="GO" id="GO:0033617">
    <property type="term" value="P:mitochondrial respiratory chain complex IV assembly"/>
    <property type="evidence" value="ECO:0007669"/>
    <property type="project" value="TreeGrafter"/>
</dbReference>
<dbReference type="PANTHER" id="PTHR12151">
    <property type="entry name" value="ELECTRON TRANSPORT PROTIN SCO1/SENC FAMILY MEMBER"/>
    <property type="match status" value="1"/>
</dbReference>
<keyword evidence="11" id="KW-1133">Transmembrane helix</keyword>
<keyword evidence="7 11" id="KW-0472">Membrane</keyword>
<dbReference type="EMBL" id="GECZ01006322">
    <property type="protein sequence ID" value="JAS63447.1"/>
    <property type="molecule type" value="Transcribed_RNA"/>
</dbReference>
<sequence>MSSYLCRLCNICNNYQKVNYRICSITTKWPVRYNKATAQFRFYTADAPLPKGKPKEAKGVGPITWKSMGITAVIGSSLLVFMLYLKGEKDKALAIERKRMIGKTAIGGRFDLVDHENKPVKSEDFAGKWLLMYFGFTHCPDVCPEEMEKLAEVVNILDKNKEAMAVEPLFITVDPARDSVAVVKNYIREFSPRFIGLTGTEDQIQKVCHAYRVYFSAGPRGEDDDYIVDHTIIIYLVDPEGAFIDYYGQNRNAQEIADSVLVNMSKYKMANDKSWVANPFGTHSKLTA</sequence>